<comment type="caution">
    <text evidence="14">The sequence shown here is derived from an EMBL/GenBank/DDBJ whole genome shotgun (WGS) entry which is preliminary data.</text>
</comment>
<evidence type="ECO:0000256" key="9">
    <source>
        <dbReference type="ARBA" id="ARBA00057626"/>
    </source>
</evidence>
<accession>A0A1E5IL82</accession>
<dbReference type="InterPro" id="IPR000795">
    <property type="entry name" value="T_Tr_GTP-bd_dom"/>
</dbReference>
<dbReference type="Gene3D" id="3.30.70.870">
    <property type="entry name" value="Elongation Factor G (Translational Gtpase), domain 3"/>
    <property type="match status" value="1"/>
</dbReference>
<evidence type="ECO:0000256" key="10">
    <source>
        <dbReference type="ARBA" id="ARBA00061052"/>
    </source>
</evidence>
<dbReference type="GO" id="GO:0043022">
    <property type="term" value="F:ribosome binding"/>
    <property type="evidence" value="ECO:0007669"/>
    <property type="project" value="UniProtKB-UniRule"/>
</dbReference>
<dbReference type="CDD" id="cd03709">
    <property type="entry name" value="lepA_C"/>
    <property type="match status" value="1"/>
</dbReference>
<evidence type="ECO:0000259" key="13">
    <source>
        <dbReference type="PROSITE" id="PS51722"/>
    </source>
</evidence>
<evidence type="ECO:0000256" key="6">
    <source>
        <dbReference type="ARBA" id="ARBA00023134"/>
    </source>
</evidence>
<dbReference type="FunFam" id="3.30.70.2570:FF:000001">
    <property type="entry name" value="Translation factor GUF1, mitochondrial"/>
    <property type="match status" value="1"/>
</dbReference>
<dbReference type="Pfam" id="PF03144">
    <property type="entry name" value="GTP_EFTU_D2"/>
    <property type="match status" value="1"/>
</dbReference>
<evidence type="ECO:0000256" key="7">
    <source>
        <dbReference type="ARBA" id="ARBA00023136"/>
    </source>
</evidence>
<proteinExistence type="inferred from homology"/>
<dbReference type="NCBIfam" id="TIGR00231">
    <property type="entry name" value="small_GTP"/>
    <property type="match status" value="1"/>
</dbReference>
<dbReference type="SUPFAM" id="SSF54980">
    <property type="entry name" value="EF-G C-terminal domain-like"/>
    <property type="match status" value="2"/>
</dbReference>
<dbReference type="InterPro" id="IPR027417">
    <property type="entry name" value="P-loop_NTPase"/>
</dbReference>
<dbReference type="FunFam" id="3.30.70.870:FF:000004">
    <property type="entry name" value="Translation factor GUF1, mitochondrial"/>
    <property type="match status" value="1"/>
</dbReference>
<dbReference type="GO" id="GO:0005886">
    <property type="term" value="C:plasma membrane"/>
    <property type="evidence" value="ECO:0007669"/>
    <property type="project" value="UniProtKB-SubCell"/>
</dbReference>
<dbReference type="Gene3D" id="3.40.50.300">
    <property type="entry name" value="P-loop containing nucleotide triphosphate hydrolases"/>
    <property type="match status" value="1"/>
</dbReference>
<dbReference type="InterPro" id="IPR013842">
    <property type="entry name" value="LepA_CTD"/>
</dbReference>
<dbReference type="GO" id="GO:0045727">
    <property type="term" value="P:positive regulation of translation"/>
    <property type="evidence" value="ECO:0007669"/>
    <property type="project" value="UniProtKB-UniRule"/>
</dbReference>
<dbReference type="HAMAP" id="MF_00071">
    <property type="entry name" value="LepA"/>
    <property type="match status" value="1"/>
</dbReference>
<organism evidence="14 15">
    <name type="scientific">Endomicrobium trichonymphae</name>
    <dbReference type="NCBI Taxonomy" id="1408204"/>
    <lineage>
        <taxon>Bacteria</taxon>
        <taxon>Pseudomonadati</taxon>
        <taxon>Elusimicrobiota</taxon>
        <taxon>Endomicrobiia</taxon>
        <taxon>Endomicrobiales</taxon>
        <taxon>Endomicrobiaceae</taxon>
        <taxon>Candidatus Endomicrobiellum</taxon>
    </lineage>
</organism>
<comment type="similarity">
    <text evidence="1 12">Belongs to the TRAFAC class translation factor GTPase superfamily. Classic translation factor GTPase family. LepA subfamily.</text>
</comment>
<gene>
    <name evidence="12" type="primary">lepA</name>
    <name evidence="14" type="ORF">ATZ36_16125</name>
</gene>
<name>A0A1E5IL82_ENDTX</name>
<dbReference type="SUPFAM" id="SSF52540">
    <property type="entry name" value="P-loop containing nucleoside triphosphate hydrolases"/>
    <property type="match status" value="1"/>
</dbReference>
<evidence type="ECO:0000256" key="2">
    <source>
        <dbReference type="ARBA" id="ARBA00022475"/>
    </source>
</evidence>
<dbReference type="PANTHER" id="PTHR43512:SF4">
    <property type="entry name" value="TRANSLATION FACTOR GUF1 HOMOLOG, CHLOROPLASTIC"/>
    <property type="match status" value="1"/>
</dbReference>
<dbReference type="InterPro" id="IPR035647">
    <property type="entry name" value="EFG_III/V"/>
</dbReference>
<dbReference type="InterPro" id="IPR038363">
    <property type="entry name" value="LepA_C_sf"/>
</dbReference>
<dbReference type="GO" id="GO:0003924">
    <property type="term" value="F:GTPase activity"/>
    <property type="evidence" value="ECO:0007669"/>
    <property type="project" value="UniProtKB-UniRule"/>
</dbReference>
<dbReference type="PRINTS" id="PR00315">
    <property type="entry name" value="ELONGATNFCT"/>
</dbReference>
<dbReference type="Pfam" id="PF06421">
    <property type="entry name" value="LepA_C"/>
    <property type="match status" value="1"/>
</dbReference>
<feature type="domain" description="Tr-type G" evidence="13">
    <location>
        <begin position="2"/>
        <end position="183"/>
    </location>
</feature>
<keyword evidence="6 12" id="KW-0342">GTP-binding</keyword>
<evidence type="ECO:0000313" key="14">
    <source>
        <dbReference type="EMBL" id="OEG71194.1"/>
    </source>
</evidence>
<dbReference type="CDD" id="cd16260">
    <property type="entry name" value="EF4_III"/>
    <property type="match status" value="1"/>
</dbReference>
<dbReference type="InterPro" id="IPR004161">
    <property type="entry name" value="EFTu-like_2"/>
</dbReference>
<dbReference type="PROSITE" id="PS51722">
    <property type="entry name" value="G_TR_2"/>
    <property type="match status" value="1"/>
</dbReference>
<dbReference type="Gene3D" id="3.30.70.2570">
    <property type="entry name" value="Elongation factor 4, C-terminal domain"/>
    <property type="match status" value="1"/>
</dbReference>
<comment type="subcellular location">
    <subcellularLocation>
        <location evidence="12">Cell membrane</location>
        <topology evidence="12">Peripheral membrane protein</topology>
        <orientation evidence="12">Cytoplasmic side</orientation>
    </subcellularLocation>
</comment>
<keyword evidence="5 12" id="KW-0648">Protein biosynthesis</keyword>
<dbReference type="Pfam" id="PF00679">
    <property type="entry name" value="EFG_C"/>
    <property type="match status" value="1"/>
</dbReference>
<evidence type="ECO:0000256" key="4">
    <source>
        <dbReference type="ARBA" id="ARBA00022801"/>
    </source>
</evidence>
<keyword evidence="15" id="KW-1185">Reference proteome</keyword>
<dbReference type="CDD" id="cd01890">
    <property type="entry name" value="LepA"/>
    <property type="match status" value="1"/>
</dbReference>
<keyword evidence="2 12" id="KW-1003">Cell membrane</keyword>
<evidence type="ECO:0000256" key="5">
    <source>
        <dbReference type="ARBA" id="ARBA00022917"/>
    </source>
</evidence>
<comment type="catalytic activity">
    <reaction evidence="8 12">
        <text>GTP + H2O = GDP + phosphate + H(+)</text>
        <dbReference type="Rhea" id="RHEA:19669"/>
        <dbReference type="ChEBI" id="CHEBI:15377"/>
        <dbReference type="ChEBI" id="CHEBI:15378"/>
        <dbReference type="ChEBI" id="CHEBI:37565"/>
        <dbReference type="ChEBI" id="CHEBI:43474"/>
        <dbReference type="ChEBI" id="CHEBI:58189"/>
        <dbReference type="EC" id="3.6.5.n1"/>
    </reaction>
</comment>
<keyword evidence="3 12" id="KW-0547">Nucleotide-binding</keyword>
<keyword evidence="7 12" id="KW-0472">Membrane</keyword>
<evidence type="ECO:0000256" key="11">
    <source>
        <dbReference type="ARBA" id="ARBA00066744"/>
    </source>
</evidence>
<dbReference type="Gene3D" id="2.40.30.10">
    <property type="entry name" value="Translation factors"/>
    <property type="match status" value="1"/>
</dbReference>
<dbReference type="InterPro" id="IPR005225">
    <property type="entry name" value="Small_GTP-bd"/>
</dbReference>
<dbReference type="EMBL" id="LNVX01000228">
    <property type="protein sequence ID" value="OEG71194.1"/>
    <property type="molecule type" value="Genomic_DNA"/>
</dbReference>
<dbReference type="InterPro" id="IPR006297">
    <property type="entry name" value="EF-4"/>
</dbReference>
<dbReference type="Proteomes" id="UP000095237">
    <property type="component" value="Unassembled WGS sequence"/>
</dbReference>
<evidence type="ECO:0000256" key="1">
    <source>
        <dbReference type="ARBA" id="ARBA00005454"/>
    </source>
</evidence>
<dbReference type="Pfam" id="PF00009">
    <property type="entry name" value="GTP_EFTU"/>
    <property type="match status" value="1"/>
</dbReference>
<dbReference type="CDD" id="cd03699">
    <property type="entry name" value="EF4_II"/>
    <property type="match status" value="1"/>
</dbReference>
<dbReference type="Gene3D" id="3.30.70.240">
    <property type="match status" value="1"/>
</dbReference>
<evidence type="ECO:0000256" key="3">
    <source>
        <dbReference type="ARBA" id="ARBA00022741"/>
    </source>
</evidence>
<dbReference type="AlphaFoldDB" id="A0A1E5IL82"/>
<feature type="binding site" evidence="12">
    <location>
        <begin position="131"/>
        <end position="134"/>
    </location>
    <ligand>
        <name>GTP</name>
        <dbReference type="ChEBI" id="CHEBI:37565"/>
    </ligand>
</feature>
<evidence type="ECO:0000256" key="12">
    <source>
        <dbReference type="HAMAP-Rule" id="MF_00071"/>
    </source>
</evidence>
<protein>
    <recommendedName>
        <fullName evidence="11 12">Elongation factor 4</fullName>
        <shortName evidence="12">EF-4</shortName>
        <ecNumber evidence="11 12">3.6.5.n1</ecNumber>
    </recommendedName>
    <alternativeName>
        <fullName evidence="12">Ribosomal back-translocase LepA</fullName>
    </alternativeName>
</protein>
<dbReference type="InterPro" id="IPR035654">
    <property type="entry name" value="LepA_IV"/>
</dbReference>
<dbReference type="NCBIfam" id="TIGR01393">
    <property type="entry name" value="lepA"/>
    <property type="match status" value="1"/>
</dbReference>
<dbReference type="EC" id="3.6.5.n1" evidence="11 12"/>
<keyword evidence="14" id="KW-0251">Elongation factor</keyword>
<dbReference type="FunFam" id="3.40.50.300:FF:000078">
    <property type="entry name" value="Elongation factor 4"/>
    <property type="match status" value="1"/>
</dbReference>
<evidence type="ECO:0000313" key="15">
    <source>
        <dbReference type="Proteomes" id="UP000095237"/>
    </source>
</evidence>
<sequence length="595" mass="67063">MSNIRNFCIIAHIDHGKSTLADRLLEYTGTISPREMKNQILDDMELERERGITIKAKAVRMDYTDKNGVKYIFNLIDTPGHVDFTYELSRSLAACEGAILVIDATQGVEAQTLANTMLAKNAKLKIIPVINKIDLPTADVDSTYEQMKKGLEVDAEPILASAKEGLGISEIVDSVIANIPPAKIVKEEPLSALIFDSFYDSYRGIIVIIRVFDGKIRKGMKVKFMASNVEYEVLEVGYMKIKMIESDELSSGEVGYMVAGIKDIHNIKIGDTITESANPTKHPHERYKEINPFVFAGLYPNTTSEYNDLKTALEKLKLSDSSLVYFPETSVALGFGFRCGFLGSLHLEIVKERLEREFGLNLLVTAPNVIYKAKFKDKFVIIDNPAKFPNSSGIEEIWEPYVEATIICPVDYLGSMLDLCRKRRGKQMLMKYMNNKIVTLKYYIPLAEIIVGFYNALKSASKGYASFDYVHINPQLGDLVKLEIMINTEVVDAFTVITHKDKAQSIAHYLAEKLKDIIPRHMFEIPIQIKVNNKIVARETIPAVRKDVLAKCYGGDITRKRKLLEKQKEGKRKMRQFGKVDIPQEAFIAVLKMDG</sequence>
<dbReference type="GO" id="GO:0003746">
    <property type="term" value="F:translation elongation factor activity"/>
    <property type="evidence" value="ECO:0007669"/>
    <property type="project" value="UniProtKB-UniRule"/>
</dbReference>
<dbReference type="InterPro" id="IPR000640">
    <property type="entry name" value="EFG_V-like"/>
</dbReference>
<evidence type="ECO:0000256" key="8">
    <source>
        <dbReference type="ARBA" id="ARBA00050293"/>
    </source>
</evidence>
<dbReference type="FunFam" id="3.30.70.240:FF:000007">
    <property type="entry name" value="Translation factor GUF1, mitochondrial"/>
    <property type="match status" value="1"/>
</dbReference>
<dbReference type="FunFam" id="2.40.30.10:FF:000015">
    <property type="entry name" value="Translation factor GUF1, mitochondrial"/>
    <property type="match status" value="1"/>
</dbReference>
<dbReference type="PANTHER" id="PTHR43512">
    <property type="entry name" value="TRANSLATION FACTOR GUF1-RELATED"/>
    <property type="match status" value="1"/>
</dbReference>
<keyword evidence="4 12" id="KW-0378">Hydrolase</keyword>
<dbReference type="GO" id="GO:0005525">
    <property type="term" value="F:GTP binding"/>
    <property type="evidence" value="ECO:0007669"/>
    <property type="project" value="UniProtKB-UniRule"/>
</dbReference>
<comment type="function">
    <text evidence="9 12">Required for accurate and efficient protein synthesis under certain stress conditions. May act as a fidelity factor of the translation reaction, by catalyzing a one-codon backward translocation of tRNAs on improperly translocated ribosomes. Back-translocation proceeds from a post-translocation (POST) complex to a pre-translocation (PRE) complex, thus giving elongation factor G a second chance to translocate the tRNAs correctly. Binds to ribosomes in a GTP-dependent manner.</text>
</comment>
<comment type="similarity">
    <text evidence="10">Belongs to the GTP-binding elongation factor family. LepA subfamily.</text>
</comment>
<feature type="binding site" evidence="12">
    <location>
        <begin position="14"/>
        <end position="19"/>
    </location>
    <ligand>
        <name>GTP</name>
        <dbReference type="ChEBI" id="CHEBI:37565"/>
    </ligand>
</feature>
<reference evidence="14 15" key="1">
    <citation type="submission" date="2015-11" db="EMBL/GenBank/DDBJ databases">
        <title>Evidence for parallel genomic evolution in an endosymbiosis of termite gut flagellates.</title>
        <authorList>
            <person name="Zheng H."/>
        </authorList>
    </citation>
    <scope>NUCLEOTIDE SEQUENCE [LARGE SCALE GENOMIC DNA]</scope>
    <source>
        <strain evidence="14 15">CET450</strain>
    </source>
</reference>